<organism evidence="3 4">
    <name type="scientific">Paenibacillus glacialis</name>
    <dbReference type="NCBI Taxonomy" id="494026"/>
    <lineage>
        <taxon>Bacteria</taxon>
        <taxon>Bacillati</taxon>
        <taxon>Bacillota</taxon>
        <taxon>Bacilli</taxon>
        <taxon>Bacillales</taxon>
        <taxon>Paenibacillaceae</taxon>
        <taxon>Paenibacillus</taxon>
    </lineage>
</organism>
<evidence type="ECO:0000313" key="4">
    <source>
        <dbReference type="Proteomes" id="UP000076967"/>
    </source>
</evidence>
<comment type="caution">
    <text evidence="3">The sequence shown here is derived from an EMBL/GenBank/DDBJ whole genome shotgun (WGS) entry which is preliminary data.</text>
</comment>
<keyword evidence="2" id="KW-0812">Transmembrane</keyword>
<dbReference type="AlphaFoldDB" id="A0A168P1Q9"/>
<feature type="transmembrane region" description="Helical" evidence="2">
    <location>
        <begin position="6"/>
        <end position="25"/>
    </location>
</feature>
<feature type="region of interest" description="Disordered" evidence="1">
    <location>
        <begin position="46"/>
        <end position="65"/>
    </location>
</feature>
<feature type="compositionally biased region" description="Basic and acidic residues" evidence="1">
    <location>
        <begin position="54"/>
        <end position="65"/>
    </location>
</feature>
<evidence type="ECO:0000313" key="3">
    <source>
        <dbReference type="EMBL" id="OAB46303.1"/>
    </source>
</evidence>
<dbReference type="RefSeq" id="WP_068528255.1">
    <property type="nucleotide sequence ID" value="NZ_LVJH01000002.1"/>
</dbReference>
<dbReference type="EMBL" id="LVJH01000002">
    <property type="protein sequence ID" value="OAB46303.1"/>
    <property type="molecule type" value="Genomic_DNA"/>
</dbReference>
<gene>
    <name evidence="3" type="ORF">PGLA_02685</name>
</gene>
<dbReference type="OrthoDB" id="2973041at2"/>
<name>A0A168P1Q9_9BACL</name>
<keyword evidence="2" id="KW-0472">Membrane</keyword>
<dbReference type="Pfam" id="PF11666">
    <property type="entry name" value="DUF2933"/>
    <property type="match status" value="1"/>
</dbReference>
<sequence>MDWNWLLLLACPIMMIFMMFGMGGMHKHGSKKDQTQSEQAIHHEIGELKAQNEQMRKEIQNLKEK</sequence>
<evidence type="ECO:0000256" key="1">
    <source>
        <dbReference type="SAM" id="MobiDB-lite"/>
    </source>
</evidence>
<dbReference type="InterPro" id="IPR021682">
    <property type="entry name" value="DUF2933"/>
</dbReference>
<reference evidence="3 4" key="1">
    <citation type="submission" date="2016-03" db="EMBL/GenBank/DDBJ databases">
        <title>Draft genome sequence of Paenibacillus glacialis DSM 22343.</title>
        <authorList>
            <person name="Shin S.-K."/>
            <person name="Yi H."/>
        </authorList>
    </citation>
    <scope>NUCLEOTIDE SEQUENCE [LARGE SCALE GENOMIC DNA]</scope>
    <source>
        <strain evidence="3 4">DSM 22343</strain>
    </source>
</reference>
<protein>
    <recommendedName>
        <fullName evidence="5">DUF2933 domain-containing protein</fullName>
    </recommendedName>
</protein>
<dbReference type="STRING" id="494026.PGLA_02685"/>
<keyword evidence="2" id="KW-1133">Transmembrane helix</keyword>
<proteinExistence type="predicted"/>
<dbReference type="Proteomes" id="UP000076967">
    <property type="component" value="Unassembled WGS sequence"/>
</dbReference>
<evidence type="ECO:0000256" key="2">
    <source>
        <dbReference type="SAM" id="Phobius"/>
    </source>
</evidence>
<keyword evidence="4" id="KW-1185">Reference proteome</keyword>
<evidence type="ECO:0008006" key="5">
    <source>
        <dbReference type="Google" id="ProtNLM"/>
    </source>
</evidence>
<accession>A0A168P1Q9</accession>